<sequence length="250" mass="26305">METPEFWAVAVIAALLVGLSKGGLPMLGSLAVPVMALSISPVVAAGLLLPVFVVSDMFGLWAWRGSFNARVLRIVIPGAVAGIAIGWATASYVPEAAVRLLIGVIGLVFAANALLRPGSEGSPREAKVAPGLFWGTLTGFTSFVSHSGAPPWQVYTLPLRMEKTIFAGTSTIAFAIINAVKLLPYYALGQLGTGNLKLAALLTLPALAGVALGVRLTRLLPPKLFFRLVIWALLIISLKLAFDASGELFW</sequence>
<keyword evidence="4 8" id="KW-1003">Cell membrane</keyword>
<dbReference type="InterPro" id="IPR002781">
    <property type="entry name" value="TM_pro_TauE-like"/>
</dbReference>
<dbReference type="InterPro" id="IPR052017">
    <property type="entry name" value="TSUP"/>
</dbReference>
<comment type="subcellular location">
    <subcellularLocation>
        <location evidence="1 8">Cell membrane</location>
        <topology evidence="1 8">Multi-pass membrane protein</topology>
    </subcellularLocation>
</comment>
<reference evidence="9 10" key="1">
    <citation type="submission" date="2020-07" db="EMBL/GenBank/DDBJ databases">
        <title>Pseudogemmobacter sp. nov., isolated from poultry manure in Taiwan.</title>
        <authorList>
            <person name="Lin S.-Y."/>
            <person name="Tang Y.-S."/>
            <person name="Young C.-C."/>
        </authorList>
    </citation>
    <scope>NUCLEOTIDE SEQUENCE [LARGE SCALE GENOMIC DNA]</scope>
    <source>
        <strain evidence="9 10">CC-YST710</strain>
    </source>
</reference>
<feature type="transmembrane region" description="Helical" evidence="8">
    <location>
        <begin position="32"/>
        <end position="59"/>
    </location>
</feature>
<dbReference type="Pfam" id="PF01925">
    <property type="entry name" value="TauE"/>
    <property type="match status" value="1"/>
</dbReference>
<evidence type="ECO:0000256" key="1">
    <source>
        <dbReference type="ARBA" id="ARBA00004651"/>
    </source>
</evidence>
<keyword evidence="3" id="KW-0813">Transport</keyword>
<name>A0ABS8CH33_9RHOB</name>
<dbReference type="Proteomes" id="UP001198571">
    <property type="component" value="Unassembled WGS sequence"/>
</dbReference>
<keyword evidence="6 8" id="KW-1133">Transmembrane helix</keyword>
<feature type="transmembrane region" description="Helical" evidence="8">
    <location>
        <begin position="224"/>
        <end position="242"/>
    </location>
</feature>
<evidence type="ECO:0000256" key="6">
    <source>
        <dbReference type="ARBA" id="ARBA00022989"/>
    </source>
</evidence>
<dbReference type="PANTHER" id="PTHR30269:SF37">
    <property type="entry name" value="MEMBRANE TRANSPORTER PROTEIN"/>
    <property type="match status" value="1"/>
</dbReference>
<evidence type="ECO:0000256" key="4">
    <source>
        <dbReference type="ARBA" id="ARBA00022475"/>
    </source>
</evidence>
<evidence type="ECO:0000256" key="3">
    <source>
        <dbReference type="ARBA" id="ARBA00022448"/>
    </source>
</evidence>
<gene>
    <name evidence="9" type="ORF">H0485_01535</name>
</gene>
<keyword evidence="10" id="KW-1185">Reference proteome</keyword>
<evidence type="ECO:0000256" key="8">
    <source>
        <dbReference type="RuleBase" id="RU363041"/>
    </source>
</evidence>
<feature type="transmembrane region" description="Helical" evidence="8">
    <location>
        <begin position="96"/>
        <end position="115"/>
    </location>
</feature>
<dbReference type="RefSeq" id="WP_226933560.1">
    <property type="nucleotide sequence ID" value="NZ_JACDXX010000001.1"/>
</dbReference>
<protein>
    <recommendedName>
        <fullName evidence="8">Probable membrane transporter protein</fullName>
    </recommendedName>
</protein>
<evidence type="ECO:0000256" key="5">
    <source>
        <dbReference type="ARBA" id="ARBA00022692"/>
    </source>
</evidence>
<evidence type="ECO:0000256" key="2">
    <source>
        <dbReference type="ARBA" id="ARBA00009142"/>
    </source>
</evidence>
<keyword evidence="5 8" id="KW-0812">Transmembrane</keyword>
<feature type="transmembrane region" description="Helical" evidence="8">
    <location>
        <begin position="198"/>
        <end position="217"/>
    </location>
</feature>
<feature type="transmembrane region" description="Helical" evidence="8">
    <location>
        <begin position="165"/>
        <end position="186"/>
    </location>
</feature>
<comment type="similarity">
    <text evidence="2 8">Belongs to the 4-toluene sulfonate uptake permease (TSUP) (TC 2.A.102) family.</text>
</comment>
<proteinExistence type="inferred from homology"/>
<evidence type="ECO:0000313" key="10">
    <source>
        <dbReference type="Proteomes" id="UP001198571"/>
    </source>
</evidence>
<dbReference type="PANTHER" id="PTHR30269">
    <property type="entry name" value="TRANSMEMBRANE PROTEIN YFCA"/>
    <property type="match status" value="1"/>
</dbReference>
<accession>A0ABS8CH33</accession>
<keyword evidence="7 8" id="KW-0472">Membrane</keyword>
<dbReference type="EMBL" id="JACDXX010000001">
    <property type="protein sequence ID" value="MCB5408689.1"/>
    <property type="molecule type" value="Genomic_DNA"/>
</dbReference>
<evidence type="ECO:0000256" key="7">
    <source>
        <dbReference type="ARBA" id="ARBA00023136"/>
    </source>
</evidence>
<organism evidence="9 10">
    <name type="scientific">Pseudogemmobacter faecipullorum</name>
    <dbReference type="NCBI Taxonomy" id="2755041"/>
    <lineage>
        <taxon>Bacteria</taxon>
        <taxon>Pseudomonadati</taxon>
        <taxon>Pseudomonadota</taxon>
        <taxon>Alphaproteobacteria</taxon>
        <taxon>Rhodobacterales</taxon>
        <taxon>Paracoccaceae</taxon>
        <taxon>Pseudogemmobacter</taxon>
    </lineage>
</organism>
<comment type="caution">
    <text evidence="9">The sequence shown here is derived from an EMBL/GenBank/DDBJ whole genome shotgun (WGS) entry which is preliminary data.</text>
</comment>
<feature type="transmembrane region" description="Helical" evidence="8">
    <location>
        <begin position="71"/>
        <end position="90"/>
    </location>
</feature>
<evidence type="ECO:0000313" key="9">
    <source>
        <dbReference type="EMBL" id="MCB5408689.1"/>
    </source>
</evidence>